<organism evidence="2 3">
    <name type="scientific">Mycobacterium tuberculosis</name>
    <dbReference type="NCBI Taxonomy" id="1773"/>
    <lineage>
        <taxon>Bacteria</taxon>
        <taxon>Bacillati</taxon>
        <taxon>Actinomycetota</taxon>
        <taxon>Actinomycetes</taxon>
        <taxon>Mycobacteriales</taxon>
        <taxon>Mycobacteriaceae</taxon>
        <taxon>Mycobacterium</taxon>
        <taxon>Mycobacterium tuberculosis complex</taxon>
    </lineage>
</organism>
<accession>A0A655AAN1</accession>
<evidence type="ECO:0000313" key="2">
    <source>
        <dbReference type="EMBL" id="CKS71637.1"/>
    </source>
</evidence>
<sequence length="102" mass="11033">MVAQRDHRDTGPTVGRESSLAAGQVDDDYVGAAGKRIGCVWPARGQVRQTFLAREDQPGGPGRIGFGLVLYVRKPFEPGPVGVVGFLGEHPDLQQVRWVEHG</sequence>
<dbReference type="Proteomes" id="UP000048948">
    <property type="component" value="Unassembled WGS sequence"/>
</dbReference>
<proteinExistence type="predicted"/>
<dbReference type="AlphaFoldDB" id="A0A655AAN1"/>
<reference evidence="2 3" key="1">
    <citation type="submission" date="2015-03" db="EMBL/GenBank/DDBJ databases">
        <authorList>
            <consortium name="Pathogen Informatics"/>
        </authorList>
    </citation>
    <scope>NUCLEOTIDE SEQUENCE [LARGE SCALE GENOMIC DNA]</scope>
    <source>
        <strain evidence="2 3">Bir 172</strain>
    </source>
</reference>
<dbReference type="EMBL" id="CNGE01000420">
    <property type="protein sequence ID" value="CKS71637.1"/>
    <property type="molecule type" value="Genomic_DNA"/>
</dbReference>
<feature type="compositionally biased region" description="Basic and acidic residues" evidence="1">
    <location>
        <begin position="1"/>
        <end position="10"/>
    </location>
</feature>
<evidence type="ECO:0000256" key="1">
    <source>
        <dbReference type="SAM" id="MobiDB-lite"/>
    </source>
</evidence>
<protein>
    <submittedName>
        <fullName evidence="2">Uncharacterized protein</fullName>
    </submittedName>
</protein>
<gene>
    <name evidence="2" type="ORF">ERS027646_02342</name>
</gene>
<evidence type="ECO:0000313" key="3">
    <source>
        <dbReference type="Proteomes" id="UP000048948"/>
    </source>
</evidence>
<name>A0A655AAN1_MYCTX</name>
<feature type="region of interest" description="Disordered" evidence="1">
    <location>
        <begin position="1"/>
        <end position="20"/>
    </location>
</feature>